<accession>A0A7W7RN07</accession>
<gene>
    <name evidence="1" type="ORF">F4561_005869</name>
</gene>
<dbReference type="Pfam" id="PF06224">
    <property type="entry name" value="AlkZ-like"/>
    <property type="match status" value="1"/>
</dbReference>
<dbReference type="Proteomes" id="UP000523007">
    <property type="component" value="Unassembled WGS sequence"/>
</dbReference>
<reference evidence="1 2" key="1">
    <citation type="submission" date="2020-08" db="EMBL/GenBank/DDBJ databases">
        <title>Sequencing the genomes of 1000 actinobacteria strains.</title>
        <authorList>
            <person name="Klenk H.-P."/>
        </authorList>
    </citation>
    <scope>NUCLEOTIDE SEQUENCE [LARGE SCALE GENOMIC DNA]</scope>
    <source>
        <strain evidence="1 2">DSM 102030</strain>
    </source>
</reference>
<keyword evidence="2" id="KW-1185">Reference proteome</keyword>
<evidence type="ECO:0008006" key="3">
    <source>
        <dbReference type="Google" id="ProtNLM"/>
    </source>
</evidence>
<dbReference type="PANTHER" id="PTHR38479:SF2">
    <property type="entry name" value="WINGED HELIX DNA-BINDING DOMAIN-CONTAINING PROTEIN"/>
    <property type="match status" value="1"/>
</dbReference>
<organism evidence="1 2">
    <name type="scientific">Lipingzhangella halophila</name>
    <dbReference type="NCBI Taxonomy" id="1783352"/>
    <lineage>
        <taxon>Bacteria</taxon>
        <taxon>Bacillati</taxon>
        <taxon>Actinomycetota</taxon>
        <taxon>Actinomycetes</taxon>
        <taxon>Streptosporangiales</taxon>
        <taxon>Nocardiopsidaceae</taxon>
        <taxon>Lipingzhangella</taxon>
    </lineage>
</organism>
<sequence length="355" mass="38394">MTTSHEIALLRLAAQRLAGPGEDSAAGAVRWLTALQAQDYRGLLTSVALRTAPRTRAAVHAALDAGEVVKSWPMRGTLHLVLAEDLPWLLDLLAPRILRQSARRRAELGLDEPILERAREIASEALRGGRRLRRAELLAAWDEGGVPTTGQRGYHMLAHLGLTGTLCFGPAHPDRDEQLVVLIEEWIPHPRRPQRDEALGELATRYFGGHGPATAKDFTRWAGITAADTRTALAGARPRLATLAVDGAEYLMDPGTPDLLDRVRSEARGVFLLPGFDEFVLGYGDRGAVLPAEHAERLVPGKNGMFRSTVVSDGRIIGTWKRAGSGSASTVDATPFDAFPSGVAEQIPRLYAALP</sequence>
<evidence type="ECO:0000313" key="1">
    <source>
        <dbReference type="EMBL" id="MBB4934975.1"/>
    </source>
</evidence>
<protein>
    <recommendedName>
        <fullName evidence="3">Winged helix DNA-binding domain-containing protein</fullName>
    </recommendedName>
</protein>
<evidence type="ECO:0000313" key="2">
    <source>
        <dbReference type="Proteomes" id="UP000523007"/>
    </source>
</evidence>
<dbReference type="EMBL" id="JACHJT010000002">
    <property type="protein sequence ID" value="MBB4934975.1"/>
    <property type="molecule type" value="Genomic_DNA"/>
</dbReference>
<dbReference type="InterPro" id="IPR009351">
    <property type="entry name" value="AlkZ-like"/>
</dbReference>
<dbReference type="RefSeq" id="WP_184584750.1">
    <property type="nucleotide sequence ID" value="NZ_JACHJT010000002.1"/>
</dbReference>
<comment type="caution">
    <text evidence="1">The sequence shown here is derived from an EMBL/GenBank/DDBJ whole genome shotgun (WGS) entry which is preliminary data.</text>
</comment>
<dbReference type="PANTHER" id="PTHR38479">
    <property type="entry name" value="LMO0824 PROTEIN"/>
    <property type="match status" value="1"/>
</dbReference>
<name>A0A7W7RN07_9ACTN</name>
<proteinExistence type="predicted"/>
<dbReference type="AlphaFoldDB" id="A0A7W7RN07"/>